<reference evidence="1" key="1">
    <citation type="submission" date="2020-03" db="EMBL/GenBank/DDBJ databases">
        <title>The deep terrestrial virosphere.</title>
        <authorList>
            <person name="Holmfeldt K."/>
            <person name="Nilsson E."/>
            <person name="Simone D."/>
            <person name="Lopez-Fernandez M."/>
            <person name="Wu X."/>
            <person name="de Brujin I."/>
            <person name="Lundin D."/>
            <person name="Andersson A."/>
            <person name="Bertilsson S."/>
            <person name="Dopson M."/>
        </authorList>
    </citation>
    <scope>NUCLEOTIDE SEQUENCE</scope>
    <source>
        <strain evidence="1">MM171A01624</strain>
    </source>
</reference>
<dbReference type="EMBL" id="MT143603">
    <property type="protein sequence ID" value="QJA98714.1"/>
    <property type="molecule type" value="Genomic_DNA"/>
</dbReference>
<organism evidence="1">
    <name type="scientific">viral metagenome</name>
    <dbReference type="NCBI Taxonomy" id="1070528"/>
    <lineage>
        <taxon>unclassified sequences</taxon>
        <taxon>metagenomes</taxon>
        <taxon>organismal metagenomes</taxon>
    </lineage>
</organism>
<sequence>MTGPNLVVRGWPYVHVTADTQVKASKGILHSVVLNGLTTAGDLTIYDSLTEGAPVIAVLHLDVTTSISVQPVTFIYDCQFNTGLYAGFDNTLAADLTFMVG</sequence>
<protein>
    <submittedName>
        <fullName evidence="1">Uncharacterized protein</fullName>
    </submittedName>
</protein>
<name>A0A6M3LYH5_9ZZZZ</name>
<accession>A0A6M3LYH5</accession>
<gene>
    <name evidence="1" type="ORF">MM171A01624_0002</name>
</gene>
<dbReference type="AlphaFoldDB" id="A0A6M3LYH5"/>
<evidence type="ECO:0000313" key="1">
    <source>
        <dbReference type="EMBL" id="QJA98714.1"/>
    </source>
</evidence>
<proteinExistence type="predicted"/>